<gene>
    <name evidence="5" type="primary">crh</name>
    <name evidence="5" type="ORF">CLHUN_30870</name>
</gene>
<dbReference type="InterPro" id="IPR050399">
    <property type="entry name" value="HPr"/>
</dbReference>
<name>A0A1V4SGT1_RUMHU</name>
<feature type="domain" description="HPr" evidence="4">
    <location>
        <begin position="1"/>
        <end position="85"/>
    </location>
</feature>
<dbReference type="STRING" id="48256.CLHUN_30870"/>
<dbReference type="PANTHER" id="PTHR33705:SF2">
    <property type="entry name" value="PHOSPHOCARRIER PROTEIN NPR"/>
    <property type="match status" value="1"/>
</dbReference>
<dbReference type="GO" id="GO:0005737">
    <property type="term" value="C:cytoplasm"/>
    <property type="evidence" value="ECO:0007669"/>
    <property type="project" value="UniProtKB-SubCell"/>
</dbReference>
<proteinExistence type="predicted"/>
<dbReference type="InterPro" id="IPR035895">
    <property type="entry name" value="HPr-like_sf"/>
</dbReference>
<dbReference type="PROSITE" id="PS00589">
    <property type="entry name" value="PTS_HPR_SER"/>
    <property type="match status" value="1"/>
</dbReference>
<dbReference type="InterPro" id="IPR000032">
    <property type="entry name" value="HPr-like"/>
</dbReference>
<evidence type="ECO:0000313" key="6">
    <source>
        <dbReference type="Proteomes" id="UP000191554"/>
    </source>
</evidence>
<dbReference type="SUPFAM" id="SSF55594">
    <property type="entry name" value="HPr-like"/>
    <property type="match status" value="1"/>
</dbReference>
<dbReference type="InterPro" id="IPR002114">
    <property type="entry name" value="PTS_HPr_Ser_P_site"/>
</dbReference>
<accession>A0A1V4SGT1</accession>
<dbReference type="NCBIfam" id="TIGR01003">
    <property type="entry name" value="PTS_HPr_family"/>
    <property type="match status" value="1"/>
</dbReference>
<organism evidence="5 6">
    <name type="scientific">Ruminiclostridium hungatei</name>
    <name type="common">Clostridium hungatei</name>
    <dbReference type="NCBI Taxonomy" id="48256"/>
    <lineage>
        <taxon>Bacteria</taxon>
        <taxon>Bacillati</taxon>
        <taxon>Bacillota</taxon>
        <taxon>Clostridia</taxon>
        <taxon>Eubacteriales</taxon>
        <taxon>Oscillospiraceae</taxon>
        <taxon>Ruminiclostridium</taxon>
    </lineage>
</organism>
<dbReference type="Gene3D" id="3.30.1340.10">
    <property type="entry name" value="HPr-like"/>
    <property type="match status" value="1"/>
</dbReference>
<evidence type="ECO:0000256" key="3">
    <source>
        <dbReference type="ARBA" id="ARBA00022683"/>
    </source>
</evidence>
<dbReference type="Pfam" id="PF00381">
    <property type="entry name" value="PTS-HPr"/>
    <property type="match status" value="1"/>
</dbReference>
<dbReference type="Proteomes" id="UP000191554">
    <property type="component" value="Unassembled WGS sequence"/>
</dbReference>
<comment type="subcellular location">
    <subcellularLocation>
        <location evidence="1">Cytoplasm</location>
    </subcellularLocation>
</comment>
<dbReference type="PANTHER" id="PTHR33705">
    <property type="entry name" value="PHOSPHOCARRIER PROTEIN HPR"/>
    <property type="match status" value="1"/>
</dbReference>
<keyword evidence="2" id="KW-0963">Cytoplasm</keyword>
<protein>
    <submittedName>
        <fullName evidence="5">HPr-like protein Crh</fullName>
    </submittedName>
</protein>
<evidence type="ECO:0000259" key="4">
    <source>
        <dbReference type="PROSITE" id="PS51350"/>
    </source>
</evidence>
<reference evidence="5 6" key="1">
    <citation type="submission" date="2017-03" db="EMBL/GenBank/DDBJ databases">
        <title>Genome sequence of Clostridium hungatei DSM 14427.</title>
        <authorList>
            <person name="Poehlein A."/>
            <person name="Daniel R."/>
        </authorList>
    </citation>
    <scope>NUCLEOTIDE SEQUENCE [LARGE SCALE GENOMIC DNA]</scope>
    <source>
        <strain evidence="5 6">DSM 14427</strain>
    </source>
</reference>
<dbReference type="PROSITE" id="PS51350">
    <property type="entry name" value="PTS_HPR_DOM"/>
    <property type="match status" value="1"/>
</dbReference>
<dbReference type="CDD" id="cd00367">
    <property type="entry name" value="PTS-HPr_like"/>
    <property type="match status" value="1"/>
</dbReference>
<evidence type="ECO:0000256" key="1">
    <source>
        <dbReference type="ARBA" id="ARBA00004496"/>
    </source>
</evidence>
<evidence type="ECO:0000313" key="5">
    <source>
        <dbReference type="EMBL" id="OPX42943.1"/>
    </source>
</evidence>
<keyword evidence="6" id="KW-1185">Reference proteome</keyword>
<keyword evidence="3" id="KW-0598">Phosphotransferase system</keyword>
<dbReference type="PRINTS" id="PR00107">
    <property type="entry name" value="PHOSPHOCPHPR"/>
</dbReference>
<sequence>MISNKVVINCPSGLDSKAAALLVQKVSRYSSSIWLEKGERRANAKSLLGLLSLGVERQATITVITDGEDEEIALKEISEYFSTGF</sequence>
<dbReference type="OrthoDB" id="9809047at2"/>
<dbReference type="EMBL" id="MZGX01000022">
    <property type="protein sequence ID" value="OPX42943.1"/>
    <property type="molecule type" value="Genomic_DNA"/>
</dbReference>
<dbReference type="RefSeq" id="WP_080065526.1">
    <property type="nucleotide sequence ID" value="NZ_MZGX01000022.1"/>
</dbReference>
<comment type="caution">
    <text evidence="5">The sequence shown here is derived from an EMBL/GenBank/DDBJ whole genome shotgun (WGS) entry which is preliminary data.</text>
</comment>
<evidence type="ECO:0000256" key="2">
    <source>
        <dbReference type="ARBA" id="ARBA00022490"/>
    </source>
</evidence>
<dbReference type="GO" id="GO:0009401">
    <property type="term" value="P:phosphoenolpyruvate-dependent sugar phosphotransferase system"/>
    <property type="evidence" value="ECO:0007669"/>
    <property type="project" value="UniProtKB-KW"/>
</dbReference>
<dbReference type="AlphaFoldDB" id="A0A1V4SGT1"/>